<proteinExistence type="predicted"/>
<evidence type="ECO:0000313" key="1">
    <source>
        <dbReference type="EMBL" id="CAK0827320.1"/>
    </source>
</evidence>
<keyword evidence="2" id="KW-1185">Reference proteome</keyword>
<dbReference type="Proteomes" id="UP001189429">
    <property type="component" value="Unassembled WGS sequence"/>
</dbReference>
<organism evidence="1 2">
    <name type="scientific">Prorocentrum cordatum</name>
    <dbReference type="NCBI Taxonomy" id="2364126"/>
    <lineage>
        <taxon>Eukaryota</taxon>
        <taxon>Sar</taxon>
        <taxon>Alveolata</taxon>
        <taxon>Dinophyceae</taxon>
        <taxon>Prorocentrales</taxon>
        <taxon>Prorocentraceae</taxon>
        <taxon>Prorocentrum</taxon>
    </lineage>
</organism>
<gene>
    <name evidence="1" type="ORF">PCOR1329_LOCUS26894</name>
</gene>
<comment type="caution">
    <text evidence="1">The sequence shown here is derived from an EMBL/GenBank/DDBJ whole genome shotgun (WGS) entry which is preliminary data.</text>
</comment>
<feature type="non-terminal residue" evidence="1">
    <location>
        <position position="60"/>
    </location>
</feature>
<reference evidence="1" key="1">
    <citation type="submission" date="2023-10" db="EMBL/GenBank/DDBJ databases">
        <authorList>
            <person name="Chen Y."/>
            <person name="Shah S."/>
            <person name="Dougan E. K."/>
            <person name="Thang M."/>
            <person name="Chan C."/>
        </authorList>
    </citation>
    <scope>NUCLEOTIDE SEQUENCE [LARGE SCALE GENOMIC DNA]</scope>
</reference>
<evidence type="ECO:0000313" key="2">
    <source>
        <dbReference type="Proteomes" id="UP001189429"/>
    </source>
</evidence>
<sequence length="60" mass="6404">HGEREVKLEVLDAVKCKLAGIGKKGGRPRNKGKELSLASAECCELEAQLTAARADLAIEE</sequence>
<protein>
    <submittedName>
        <fullName evidence="1">Uncharacterized protein</fullName>
    </submittedName>
</protein>
<accession>A0ABN9S6D5</accession>
<dbReference type="EMBL" id="CAUYUJ010009643">
    <property type="protein sequence ID" value="CAK0827320.1"/>
    <property type="molecule type" value="Genomic_DNA"/>
</dbReference>
<feature type="non-terminal residue" evidence="1">
    <location>
        <position position="1"/>
    </location>
</feature>
<name>A0ABN9S6D5_9DINO</name>